<comment type="catalytic activity">
    <reaction evidence="10">
        <text>uridine(54) in tRNA + (6R)-5,10-methylene-5,6,7,8-tetrahydrofolate + NADPH + H(+) = 5-methyluridine(54) in tRNA + (6S)-5,6,7,8-tetrahydrofolate + NADP(+)</text>
        <dbReference type="Rhea" id="RHEA:62372"/>
        <dbReference type="Rhea" id="RHEA-COMP:10167"/>
        <dbReference type="Rhea" id="RHEA-COMP:10193"/>
        <dbReference type="ChEBI" id="CHEBI:15378"/>
        <dbReference type="ChEBI" id="CHEBI:15636"/>
        <dbReference type="ChEBI" id="CHEBI:57453"/>
        <dbReference type="ChEBI" id="CHEBI:57783"/>
        <dbReference type="ChEBI" id="CHEBI:58349"/>
        <dbReference type="ChEBI" id="CHEBI:65315"/>
        <dbReference type="ChEBI" id="CHEBI:74447"/>
        <dbReference type="EC" id="2.1.1.74"/>
    </reaction>
</comment>
<evidence type="ECO:0000256" key="2">
    <source>
        <dbReference type="ARBA" id="ARBA00022490"/>
    </source>
</evidence>
<dbReference type="PANTHER" id="PTHR11806:SF2">
    <property type="entry name" value="METHYLENETETRAHYDROFOLATE--TRNA-(URACIL-5-)-METHYLTRANSFERASE TRMFO"/>
    <property type="match status" value="1"/>
</dbReference>
<evidence type="ECO:0000256" key="1">
    <source>
        <dbReference type="ARBA" id="ARBA00001974"/>
    </source>
</evidence>
<dbReference type="NCBIfam" id="NF003739">
    <property type="entry name" value="PRK05335.1"/>
    <property type="match status" value="1"/>
</dbReference>
<dbReference type="InterPro" id="IPR036188">
    <property type="entry name" value="FAD/NAD-bd_sf"/>
</dbReference>
<dbReference type="GO" id="GO:0005829">
    <property type="term" value="C:cytosol"/>
    <property type="evidence" value="ECO:0007669"/>
    <property type="project" value="TreeGrafter"/>
</dbReference>
<name>A0AAU8HP71_9FIRM</name>
<evidence type="ECO:0000259" key="11">
    <source>
        <dbReference type="Pfam" id="PF01134"/>
    </source>
</evidence>
<dbReference type="GO" id="GO:0047151">
    <property type="term" value="F:tRNA (uracil(54)-C5)-methyltransferase activity, 5,10-methylenetetrahydrofolate-dependent"/>
    <property type="evidence" value="ECO:0007669"/>
    <property type="project" value="UniProtKB-UniRule"/>
</dbReference>
<keyword evidence="2 10" id="KW-0963">Cytoplasm</keyword>
<dbReference type="EC" id="2.1.1.74" evidence="10"/>
<evidence type="ECO:0000256" key="3">
    <source>
        <dbReference type="ARBA" id="ARBA00022603"/>
    </source>
</evidence>
<evidence type="ECO:0000256" key="5">
    <source>
        <dbReference type="ARBA" id="ARBA00022679"/>
    </source>
</evidence>
<dbReference type="InterPro" id="IPR002218">
    <property type="entry name" value="MnmG-rel"/>
</dbReference>
<keyword evidence="6 10" id="KW-0819">tRNA processing</keyword>
<organism evidence="12">
    <name type="scientific">Proteinivorax hydrogeniformans</name>
    <dbReference type="NCBI Taxonomy" id="1826727"/>
    <lineage>
        <taxon>Bacteria</taxon>
        <taxon>Bacillati</taxon>
        <taxon>Bacillota</taxon>
        <taxon>Clostridia</taxon>
        <taxon>Eubacteriales</taxon>
        <taxon>Proteinivoracaceae</taxon>
        <taxon>Proteinivorax</taxon>
    </lineage>
</organism>
<evidence type="ECO:0000256" key="6">
    <source>
        <dbReference type="ARBA" id="ARBA00022694"/>
    </source>
</evidence>
<dbReference type="HAMAP" id="MF_01037">
    <property type="entry name" value="TrmFO"/>
    <property type="match status" value="1"/>
</dbReference>
<dbReference type="GO" id="GO:0050660">
    <property type="term" value="F:flavin adenine dinucleotide binding"/>
    <property type="evidence" value="ECO:0007669"/>
    <property type="project" value="UniProtKB-UniRule"/>
</dbReference>
<dbReference type="NCBIfam" id="TIGR00137">
    <property type="entry name" value="gid_trmFO"/>
    <property type="match status" value="1"/>
</dbReference>
<evidence type="ECO:0000256" key="8">
    <source>
        <dbReference type="ARBA" id="ARBA00022857"/>
    </source>
</evidence>
<gene>
    <name evidence="10 12" type="primary">trmFO</name>
    <name evidence="12" type="ORF">PRVXH_001431</name>
</gene>
<dbReference type="SUPFAM" id="SSF51905">
    <property type="entry name" value="FAD/NAD(P)-binding domain"/>
    <property type="match status" value="1"/>
</dbReference>
<protein>
    <recommendedName>
        <fullName evidence="10">Methylenetetrahydrofolate--tRNA-(uracil-5-)-methyltransferase TrmFO</fullName>
        <ecNumber evidence="10">2.1.1.74</ecNumber>
    </recommendedName>
    <alternativeName>
        <fullName evidence="10">Folate-dependent tRNA (uracil-5-)-methyltransferase</fullName>
    </alternativeName>
    <alternativeName>
        <fullName evidence="10">Folate-dependent tRNA(M-5-U54)-methyltransferase</fullName>
    </alternativeName>
</protein>
<comment type="catalytic activity">
    <reaction evidence="10">
        <text>uridine(54) in tRNA + (6R)-5,10-methylene-5,6,7,8-tetrahydrofolate + NADH + H(+) = 5-methyluridine(54) in tRNA + (6S)-5,6,7,8-tetrahydrofolate + NAD(+)</text>
        <dbReference type="Rhea" id="RHEA:16873"/>
        <dbReference type="Rhea" id="RHEA-COMP:10167"/>
        <dbReference type="Rhea" id="RHEA-COMP:10193"/>
        <dbReference type="ChEBI" id="CHEBI:15378"/>
        <dbReference type="ChEBI" id="CHEBI:15636"/>
        <dbReference type="ChEBI" id="CHEBI:57453"/>
        <dbReference type="ChEBI" id="CHEBI:57540"/>
        <dbReference type="ChEBI" id="CHEBI:57945"/>
        <dbReference type="ChEBI" id="CHEBI:65315"/>
        <dbReference type="ChEBI" id="CHEBI:74447"/>
        <dbReference type="EC" id="2.1.1.74"/>
    </reaction>
</comment>
<keyword evidence="3 10" id="KW-0489">Methyltransferase</keyword>
<evidence type="ECO:0000256" key="4">
    <source>
        <dbReference type="ARBA" id="ARBA00022630"/>
    </source>
</evidence>
<evidence type="ECO:0000256" key="10">
    <source>
        <dbReference type="HAMAP-Rule" id="MF_01037"/>
    </source>
</evidence>
<evidence type="ECO:0000256" key="9">
    <source>
        <dbReference type="ARBA" id="ARBA00023027"/>
    </source>
</evidence>
<comment type="subcellular location">
    <subcellularLocation>
        <location evidence="10">Cytoplasm</location>
    </subcellularLocation>
</comment>
<accession>A0AAU8HP71</accession>
<comment type="function">
    <text evidence="10">Catalyzes the folate-dependent formation of 5-methyl-uridine at position 54 (M-5-U54) in all tRNAs.</text>
</comment>
<keyword evidence="5 10" id="KW-0808">Transferase</keyword>
<keyword evidence="9 10" id="KW-0520">NAD</keyword>
<dbReference type="Gene3D" id="3.50.50.60">
    <property type="entry name" value="FAD/NAD(P)-binding domain"/>
    <property type="match status" value="2"/>
</dbReference>
<dbReference type="Pfam" id="PF01134">
    <property type="entry name" value="GIDA"/>
    <property type="match status" value="1"/>
</dbReference>
<dbReference type="InterPro" id="IPR004417">
    <property type="entry name" value="TrmFO"/>
</dbReference>
<feature type="binding site" evidence="10">
    <location>
        <begin position="8"/>
        <end position="13"/>
    </location>
    <ligand>
        <name>FAD</name>
        <dbReference type="ChEBI" id="CHEBI:57692"/>
    </ligand>
</feature>
<dbReference type="RefSeq" id="WP_353892107.1">
    <property type="nucleotide sequence ID" value="NZ_CP159485.1"/>
</dbReference>
<dbReference type="GO" id="GO:0030488">
    <property type="term" value="P:tRNA methylation"/>
    <property type="evidence" value="ECO:0007669"/>
    <property type="project" value="TreeGrafter"/>
</dbReference>
<keyword evidence="8 10" id="KW-0521">NADP</keyword>
<reference evidence="12" key="2">
    <citation type="submission" date="2024-06" db="EMBL/GenBank/DDBJ databases">
        <authorList>
            <person name="Petrova K.O."/>
            <person name="Toshchakov S.V."/>
            <person name="Boltjanskaja Y.V."/>
            <person name="Kevbrin V.V."/>
        </authorList>
    </citation>
    <scope>NUCLEOTIDE SEQUENCE</scope>
    <source>
        <strain evidence="12">Z-710</strain>
    </source>
</reference>
<comment type="cofactor">
    <cofactor evidence="1 10">
        <name>FAD</name>
        <dbReference type="ChEBI" id="CHEBI:57692"/>
    </cofactor>
</comment>
<dbReference type="GO" id="GO:0002098">
    <property type="term" value="P:tRNA wobble uridine modification"/>
    <property type="evidence" value="ECO:0007669"/>
    <property type="project" value="TreeGrafter"/>
</dbReference>
<dbReference type="EMBL" id="CP159485">
    <property type="protein sequence ID" value="XCI27529.1"/>
    <property type="molecule type" value="Genomic_DNA"/>
</dbReference>
<comment type="similarity">
    <text evidence="10">Belongs to the MnmG family. TrmFO subfamily.</text>
</comment>
<dbReference type="InterPro" id="IPR040131">
    <property type="entry name" value="MnmG_N"/>
</dbReference>
<evidence type="ECO:0000256" key="7">
    <source>
        <dbReference type="ARBA" id="ARBA00022827"/>
    </source>
</evidence>
<sequence length="429" mass="47991">MDKVNVIGAGLAGSECAWQLANMGIEVDLYEMRPHSSTPAHTTDKFAELVCSNSLRASATTNAVGLLKQELRELNSLIMECADATKVPAGGALAVDREKFSEMVTTKISQHPKINIINKEVDGLEFSDPVVIASGPLTSETLAAEIKKVTGDEYLYFFDAAAPIVTKESINFDKAFIGSRYNKGDGNYINCPMTEEEYNIFYTELMAAERAPLKDFEKEIYFEGCMPVEEMAKRGEKTLLFGPLKPVGLEDPKTGKRFHAVVQLRQDNLEGTLYNIVGFQTHLKWGEQKRVFRLIPGLENADFVRYGVMHKNTYINSPKLLNSQLKLKDTKDIHFAGQITGSEGYVEAVATGVSVAYGLTKNLSFPDETAVGSLIRYITKTPTKNFQPMNINFGIFEPLEKRERNKKERYSKYAERALKSLEEFKKINN</sequence>
<evidence type="ECO:0000313" key="12">
    <source>
        <dbReference type="EMBL" id="XCI27529.1"/>
    </source>
</evidence>
<dbReference type="AlphaFoldDB" id="A0AAU8HP71"/>
<feature type="domain" description="MnmG N-terminal" evidence="11">
    <location>
        <begin position="3"/>
        <end position="357"/>
    </location>
</feature>
<keyword evidence="4 10" id="KW-0285">Flavoprotein</keyword>
<reference evidence="12" key="1">
    <citation type="journal article" date="2018" name="Antonie Van Leeuwenhoek">
        <title>Proteinivorax hydrogeniformans sp. nov., an anaerobic, haloalkaliphilic bacterium fermenting proteinaceous compounds with high hydrogen production.</title>
        <authorList>
            <person name="Boltyanskaya Y."/>
            <person name="Detkova E."/>
            <person name="Pimenov N."/>
            <person name="Kevbrin V."/>
        </authorList>
    </citation>
    <scope>NUCLEOTIDE SEQUENCE</scope>
    <source>
        <strain evidence="12">Z-710</strain>
    </source>
</reference>
<keyword evidence="7 10" id="KW-0274">FAD</keyword>
<dbReference type="PANTHER" id="PTHR11806">
    <property type="entry name" value="GLUCOSE INHIBITED DIVISION PROTEIN A"/>
    <property type="match status" value="1"/>
</dbReference>
<proteinExistence type="inferred from homology"/>